<sequence>MIGPEAGRRLSPLAKWWWWSLDYVYAGWRQAALLWDGRRAPRRWLRGDPALPEVVLLPGIYEHWSFVRPMGDALNRAGHRVLAVHGMGANRADIAETSARLARALGRRRTPDAGRVIVGHSKGGLIGKHLLVHDLAAAGRSGAGRSGAGRSGAGRADAPGDRGPLGIIGVVGIATPFGGSTRAWLLQQDPSIRALRPDDPVIAALRSAASVNAHIASIHPVWDPHVPNGSVLAGAHNVEVPVAGHFLVMRAPATVDAVRDAIGRLAASAAPSRSG</sequence>
<comment type="caution">
    <text evidence="1">The sequence shown here is derived from an EMBL/GenBank/DDBJ whole genome shotgun (WGS) entry which is preliminary data.</text>
</comment>
<accession>A0A9W6FR00</accession>
<dbReference type="SUPFAM" id="SSF53474">
    <property type="entry name" value="alpha/beta-Hydrolases"/>
    <property type="match status" value="1"/>
</dbReference>
<proteinExistence type="predicted"/>
<evidence type="ECO:0000313" key="2">
    <source>
        <dbReference type="Proteomes" id="UP001144396"/>
    </source>
</evidence>
<name>A0A9W6FR00_9MICO</name>
<dbReference type="AlphaFoldDB" id="A0A9W6FR00"/>
<reference evidence="1" key="1">
    <citation type="submission" date="2022-12" db="EMBL/GenBank/DDBJ databases">
        <title>Reference genome sequencing for broad-spectrum identification of bacterial and archaeal isolates by mass spectrometry.</title>
        <authorList>
            <person name="Sekiguchi Y."/>
            <person name="Tourlousse D.M."/>
        </authorList>
    </citation>
    <scope>NUCLEOTIDE SEQUENCE</scope>
    <source>
        <strain evidence="1">14</strain>
    </source>
</reference>
<evidence type="ECO:0000313" key="1">
    <source>
        <dbReference type="EMBL" id="GLI27152.1"/>
    </source>
</evidence>
<dbReference type="RefSeq" id="WP_281883445.1">
    <property type="nucleotide sequence ID" value="NZ_BSDP01000001.1"/>
</dbReference>
<protein>
    <recommendedName>
        <fullName evidence="3">Alpha/beta hydrolase</fullName>
    </recommendedName>
</protein>
<dbReference type="Proteomes" id="UP001144396">
    <property type="component" value="Unassembled WGS sequence"/>
</dbReference>
<gene>
    <name evidence="1" type="ORF">ARHIZOSPH14_13940</name>
</gene>
<dbReference type="Gene3D" id="3.40.50.1820">
    <property type="entry name" value="alpha/beta hydrolase"/>
    <property type="match status" value="1"/>
</dbReference>
<evidence type="ECO:0008006" key="3">
    <source>
        <dbReference type="Google" id="ProtNLM"/>
    </source>
</evidence>
<organism evidence="1 2">
    <name type="scientific">Agromyces rhizosphaerae</name>
    <dbReference type="NCBI Taxonomy" id="88374"/>
    <lineage>
        <taxon>Bacteria</taxon>
        <taxon>Bacillati</taxon>
        <taxon>Actinomycetota</taxon>
        <taxon>Actinomycetes</taxon>
        <taxon>Micrococcales</taxon>
        <taxon>Microbacteriaceae</taxon>
        <taxon>Agromyces</taxon>
    </lineage>
</organism>
<dbReference type="InterPro" id="IPR029058">
    <property type="entry name" value="AB_hydrolase_fold"/>
</dbReference>
<dbReference type="EMBL" id="BSDP01000001">
    <property type="protein sequence ID" value="GLI27152.1"/>
    <property type="molecule type" value="Genomic_DNA"/>
</dbReference>
<keyword evidence="2" id="KW-1185">Reference proteome</keyword>